<reference evidence="3" key="1">
    <citation type="journal article" date="2019" name="Int. J. Syst. Evol. Microbiol.">
        <title>The Global Catalogue of Microorganisms (GCM) 10K type strain sequencing project: providing services to taxonomists for standard genome sequencing and annotation.</title>
        <authorList>
            <consortium name="The Broad Institute Genomics Platform"/>
            <consortium name="The Broad Institute Genome Sequencing Center for Infectious Disease"/>
            <person name="Wu L."/>
            <person name="Ma J."/>
        </authorList>
    </citation>
    <scope>NUCLEOTIDE SEQUENCE [LARGE SCALE GENOMIC DNA]</scope>
    <source>
        <strain evidence="3">KCTC 62102</strain>
    </source>
</reference>
<dbReference type="Pfam" id="PF13558">
    <property type="entry name" value="SbcC_Walker_B"/>
    <property type="match status" value="1"/>
</dbReference>
<keyword evidence="3" id="KW-1185">Reference proteome</keyword>
<dbReference type="Gene3D" id="3.40.50.300">
    <property type="entry name" value="P-loop containing nucleotide triphosphate hydrolases"/>
    <property type="match status" value="1"/>
</dbReference>
<dbReference type="PANTHER" id="PTHR32114">
    <property type="entry name" value="ABC TRANSPORTER ABCH.3"/>
    <property type="match status" value="1"/>
</dbReference>
<feature type="region of interest" description="Disordered" evidence="1">
    <location>
        <begin position="1"/>
        <end position="27"/>
    </location>
</feature>
<name>A0ABV7DV86_9RHOB</name>
<protein>
    <submittedName>
        <fullName evidence="2">SbcC/MukB-like Walker B domain-containing protein</fullName>
    </submittedName>
</protein>
<dbReference type="Proteomes" id="UP001595445">
    <property type="component" value="Unassembled WGS sequence"/>
</dbReference>
<evidence type="ECO:0000256" key="1">
    <source>
        <dbReference type="SAM" id="MobiDB-lite"/>
    </source>
</evidence>
<dbReference type="EMBL" id="JBHRSM010000020">
    <property type="protein sequence ID" value="MFC3086701.1"/>
    <property type="molecule type" value="Genomic_DNA"/>
</dbReference>
<evidence type="ECO:0000313" key="3">
    <source>
        <dbReference type="Proteomes" id="UP001595445"/>
    </source>
</evidence>
<accession>A0ABV7DV86</accession>
<dbReference type="RefSeq" id="WP_197647406.1">
    <property type="nucleotide sequence ID" value="NZ_JAEACP010000028.1"/>
</dbReference>
<dbReference type="PANTHER" id="PTHR32114:SF2">
    <property type="entry name" value="ABC TRANSPORTER ABCH.3"/>
    <property type="match status" value="1"/>
</dbReference>
<evidence type="ECO:0000313" key="2">
    <source>
        <dbReference type="EMBL" id="MFC3086701.1"/>
    </source>
</evidence>
<proteinExistence type="predicted"/>
<comment type="caution">
    <text evidence="2">The sequence shown here is derived from an EMBL/GenBank/DDBJ whole genome shotgun (WGS) entry which is preliminary data.</text>
</comment>
<gene>
    <name evidence="2" type="ORF">ACFOD6_11665</name>
</gene>
<sequence>MPLAPRRQSGASSRGPRHGPHTRGLSGGERFLVSLTLALALSRMGGQGELATTLFIDEGSGSLDTGSLDLALDALESLQSRGRQVGVISHVEAIKDRIPTHIAVCKQGGGKSVVETGRTSLG</sequence>
<dbReference type="SUPFAM" id="SSF52540">
    <property type="entry name" value="P-loop containing nucleoside triphosphate hydrolases"/>
    <property type="match status" value="1"/>
</dbReference>
<organism evidence="2 3">
    <name type="scientific">Tabrizicola soli</name>
    <dbReference type="NCBI Taxonomy" id="2185115"/>
    <lineage>
        <taxon>Bacteria</taxon>
        <taxon>Pseudomonadati</taxon>
        <taxon>Pseudomonadota</taxon>
        <taxon>Alphaproteobacteria</taxon>
        <taxon>Rhodobacterales</taxon>
        <taxon>Paracoccaceae</taxon>
        <taxon>Tabrizicola</taxon>
    </lineage>
</organism>
<dbReference type="InterPro" id="IPR027417">
    <property type="entry name" value="P-loop_NTPase"/>
</dbReference>